<protein>
    <submittedName>
        <fullName evidence="2">Uncharacterized protein</fullName>
    </submittedName>
</protein>
<dbReference type="Proteomes" id="UP000027195">
    <property type="component" value="Unassembled WGS sequence"/>
</dbReference>
<keyword evidence="3" id="KW-1185">Reference proteome</keyword>
<proteinExistence type="predicted"/>
<dbReference type="AlphaFoldDB" id="A0A067ML55"/>
<evidence type="ECO:0000313" key="3">
    <source>
        <dbReference type="Proteomes" id="UP000027195"/>
    </source>
</evidence>
<gene>
    <name evidence="2" type="ORF">BOTBODRAFT_30826</name>
</gene>
<feature type="transmembrane region" description="Helical" evidence="1">
    <location>
        <begin position="12"/>
        <end position="31"/>
    </location>
</feature>
<evidence type="ECO:0000256" key="1">
    <source>
        <dbReference type="SAM" id="Phobius"/>
    </source>
</evidence>
<keyword evidence="1" id="KW-1133">Transmembrane helix</keyword>
<feature type="non-terminal residue" evidence="2">
    <location>
        <position position="121"/>
    </location>
</feature>
<sequence>MRRYDHTPTPPLARGGVAIVMLVTFVPRGTLHSGAGMREKLPKGSAGISHNMIPGCHSRSICAVQRVSLIMLSFKDCICPFAGHIPSYPLKLAREDGFPIDVLQFSSLRDVSSACLIIGAN</sequence>
<dbReference type="EMBL" id="KL198027">
    <property type="protein sequence ID" value="KDQ16493.1"/>
    <property type="molecule type" value="Genomic_DNA"/>
</dbReference>
<keyword evidence="1" id="KW-0812">Transmembrane</keyword>
<dbReference type="InParanoid" id="A0A067ML55"/>
<name>A0A067ML55_BOTB1</name>
<evidence type="ECO:0000313" key="2">
    <source>
        <dbReference type="EMBL" id="KDQ16493.1"/>
    </source>
</evidence>
<reference evidence="3" key="1">
    <citation type="journal article" date="2014" name="Proc. Natl. Acad. Sci. U.S.A.">
        <title>Extensive sampling of basidiomycete genomes demonstrates inadequacy of the white-rot/brown-rot paradigm for wood decay fungi.</title>
        <authorList>
            <person name="Riley R."/>
            <person name="Salamov A.A."/>
            <person name="Brown D.W."/>
            <person name="Nagy L.G."/>
            <person name="Floudas D."/>
            <person name="Held B.W."/>
            <person name="Levasseur A."/>
            <person name="Lombard V."/>
            <person name="Morin E."/>
            <person name="Otillar R."/>
            <person name="Lindquist E.A."/>
            <person name="Sun H."/>
            <person name="LaButti K.M."/>
            <person name="Schmutz J."/>
            <person name="Jabbour D."/>
            <person name="Luo H."/>
            <person name="Baker S.E."/>
            <person name="Pisabarro A.G."/>
            <person name="Walton J.D."/>
            <person name="Blanchette R.A."/>
            <person name="Henrissat B."/>
            <person name="Martin F."/>
            <person name="Cullen D."/>
            <person name="Hibbett D.S."/>
            <person name="Grigoriev I.V."/>
        </authorList>
    </citation>
    <scope>NUCLEOTIDE SEQUENCE [LARGE SCALE GENOMIC DNA]</scope>
    <source>
        <strain evidence="3">FD-172 SS1</strain>
    </source>
</reference>
<accession>A0A067ML55</accession>
<dbReference type="HOGENOM" id="CLU_2043592_0_0_1"/>
<keyword evidence="1" id="KW-0472">Membrane</keyword>
<organism evidence="2 3">
    <name type="scientific">Botryobasidium botryosum (strain FD-172 SS1)</name>
    <dbReference type="NCBI Taxonomy" id="930990"/>
    <lineage>
        <taxon>Eukaryota</taxon>
        <taxon>Fungi</taxon>
        <taxon>Dikarya</taxon>
        <taxon>Basidiomycota</taxon>
        <taxon>Agaricomycotina</taxon>
        <taxon>Agaricomycetes</taxon>
        <taxon>Cantharellales</taxon>
        <taxon>Botryobasidiaceae</taxon>
        <taxon>Botryobasidium</taxon>
    </lineage>
</organism>